<organism evidence="1 2">
    <name type="scientific">Candidatus Nitrospira nitrificans</name>
    <dbReference type="NCBI Taxonomy" id="1742973"/>
    <lineage>
        <taxon>Bacteria</taxon>
        <taxon>Pseudomonadati</taxon>
        <taxon>Nitrospirota</taxon>
        <taxon>Nitrospiria</taxon>
        <taxon>Nitrospirales</taxon>
        <taxon>Nitrospiraceae</taxon>
        <taxon>Nitrospira</taxon>
    </lineage>
</organism>
<sequence length="72" mass="7963">MAATVAKMTKHELQKIIESTVERKLLQLLGDPDQGLVLKKTVKDRLLRQRKAVAGGERGESLTAIVKRLGLN</sequence>
<protein>
    <submittedName>
        <fullName evidence="1">Uncharacterized protein</fullName>
    </submittedName>
</protein>
<keyword evidence="2" id="KW-1185">Reference proteome</keyword>
<reference evidence="2" key="1">
    <citation type="submission" date="2015-10" db="EMBL/GenBank/DDBJ databases">
        <authorList>
            <person name="Luecker S."/>
            <person name="Luecker S."/>
        </authorList>
    </citation>
    <scope>NUCLEOTIDE SEQUENCE [LARGE SCALE GENOMIC DNA]</scope>
</reference>
<dbReference type="RefSeq" id="WP_090895658.1">
    <property type="nucleotide sequence ID" value="NZ_CZPZ01000008.1"/>
</dbReference>
<gene>
    <name evidence="1" type="ORF">COMA2_160082</name>
</gene>
<evidence type="ECO:0000313" key="1">
    <source>
        <dbReference type="EMBL" id="CUS34307.1"/>
    </source>
</evidence>
<proteinExistence type="predicted"/>
<accession>A0A0S4L9C5</accession>
<evidence type="ECO:0000313" key="2">
    <source>
        <dbReference type="Proteomes" id="UP000198736"/>
    </source>
</evidence>
<name>A0A0S4L9C5_9BACT</name>
<dbReference type="Proteomes" id="UP000198736">
    <property type="component" value="Unassembled WGS sequence"/>
</dbReference>
<dbReference type="AlphaFoldDB" id="A0A0S4L9C5"/>
<dbReference type="EMBL" id="CZPZ01000008">
    <property type="protein sequence ID" value="CUS34307.1"/>
    <property type="molecule type" value="Genomic_DNA"/>
</dbReference>
<dbReference type="STRING" id="1742973.COMA2_160082"/>